<keyword evidence="3" id="KW-1185">Reference proteome</keyword>
<dbReference type="Gene3D" id="3.90.230.10">
    <property type="entry name" value="Creatinase/methionine aminopeptidase superfamily"/>
    <property type="match status" value="1"/>
</dbReference>
<comment type="caution">
    <text evidence="2">The sequence shown here is derived from an EMBL/GenBank/DDBJ whole genome shotgun (WGS) entry which is preliminary data.</text>
</comment>
<feature type="non-terminal residue" evidence="2">
    <location>
        <position position="129"/>
    </location>
</feature>
<keyword evidence="2" id="KW-0031">Aminopeptidase</keyword>
<name>A0A9Q0RU56_9DIPT</name>
<dbReference type="PANTHER" id="PTHR43763">
    <property type="entry name" value="XAA-PRO AMINOPEPTIDASE 1"/>
    <property type="match status" value="1"/>
</dbReference>
<dbReference type="EMBL" id="WJQU01003440">
    <property type="protein sequence ID" value="KAJ6624808.1"/>
    <property type="molecule type" value="Genomic_DNA"/>
</dbReference>
<dbReference type="InterPro" id="IPR032416">
    <property type="entry name" value="Peptidase_M24_C"/>
</dbReference>
<protein>
    <submittedName>
        <fullName evidence="2">Xaa-Pro aminopeptidase 2</fullName>
    </submittedName>
</protein>
<keyword evidence="2" id="KW-0645">Protease</keyword>
<dbReference type="AlphaFoldDB" id="A0A9Q0RU56"/>
<reference evidence="2" key="1">
    <citation type="submission" date="2022-07" db="EMBL/GenBank/DDBJ databases">
        <authorList>
            <person name="Trinca V."/>
            <person name="Uliana J.V.C."/>
            <person name="Torres T.T."/>
            <person name="Ward R.J."/>
            <person name="Monesi N."/>
        </authorList>
    </citation>
    <scope>NUCLEOTIDE SEQUENCE</scope>
    <source>
        <strain evidence="2">HSMRA1968</strain>
        <tissue evidence="2">Whole embryos</tissue>
    </source>
</reference>
<feature type="non-terminal residue" evidence="2">
    <location>
        <position position="1"/>
    </location>
</feature>
<dbReference type="PANTHER" id="PTHR43763:SF6">
    <property type="entry name" value="XAA-PRO AMINOPEPTIDASE 1"/>
    <property type="match status" value="1"/>
</dbReference>
<sequence>PAYYKPSEFGIRLGSVIEVIDTEKRHPTGSFLAFNDISLVPYDMKLIDTSALSTQEKRWLNKYNAAIRHTVGEELKKKLSTNAFFWMMNQTGHIIEYFPESEYRKHNNANSQWHWSLLSMAIAIFGMLL</sequence>
<gene>
    <name evidence="2" type="primary">XPNPEP2</name>
    <name evidence="2" type="ORF">Bhyg_16965</name>
</gene>
<feature type="domain" description="Peptidase M24 C-terminal" evidence="1">
    <location>
        <begin position="31"/>
        <end position="93"/>
    </location>
</feature>
<proteinExistence type="predicted"/>
<dbReference type="Proteomes" id="UP001151699">
    <property type="component" value="Unassembled WGS sequence"/>
</dbReference>
<accession>A0A9Q0RU56</accession>
<dbReference type="InterPro" id="IPR050422">
    <property type="entry name" value="X-Pro_aminopeptidase_P"/>
</dbReference>
<evidence type="ECO:0000259" key="1">
    <source>
        <dbReference type="Pfam" id="PF16188"/>
    </source>
</evidence>
<evidence type="ECO:0000313" key="2">
    <source>
        <dbReference type="EMBL" id="KAJ6624808.1"/>
    </source>
</evidence>
<evidence type="ECO:0000313" key="3">
    <source>
        <dbReference type="Proteomes" id="UP001151699"/>
    </source>
</evidence>
<dbReference type="GO" id="GO:0004177">
    <property type="term" value="F:aminopeptidase activity"/>
    <property type="evidence" value="ECO:0007669"/>
    <property type="project" value="UniProtKB-KW"/>
</dbReference>
<dbReference type="Pfam" id="PF16188">
    <property type="entry name" value="Peptidase_M24_C"/>
    <property type="match status" value="1"/>
</dbReference>
<dbReference type="InterPro" id="IPR036005">
    <property type="entry name" value="Creatinase/aminopeptidase-like"/>
</dbReference>
<organism evidence="2 3">
    <name type="scientific">Pseudolycoriella hygida</name>
    <dbReference type="NCBI Taxonomy" id="35572"/>
    <lineage>
        <taxon>Eukaryota</taxon>
        <taxon>Metazoa</taxon>
        <taxon>Ecdysozoa</taxon>
        <taxon>Arthropoda</taxon>
        <taxon>Hexapoda</taxon>
        <taxon>Insecta</taxon>
        <taxon>Pterygota</taxon>
        <taxon>Neoptera</taxon>
        <taxon>Endopterygota</taxon>
        <taxon>Diptera</taxon>
        <taxon>Nematocera</taxon>
        <taxon>Sciaroidea</taxon>
        <taxon>Sciaridae</taxon>
        <taxon>Pseudolycoriella</taxon>
    </lineage>
</organism>
<dbReference type="OrthoDB" id="9995434at2759"/>
<keyword evidence="2" id="KW-0378">Hydrolase</keyword>